<dbReference type="STRING" id="39480.EUAN_21680"/>
<dbReference type="Gene3D" id="2.40.128.20">
    <property type="match status" value="1"/>
</dbReference>
<proteinExistence type="predicted"/>
<keyword evidence="2" id="KW-1185">Reference proteome</keyword>
<dbReference type="EMBL" id="MKIE01000013">
    <property type="protein sequence ID" value="OHW61425.1"/>
    <property type="molecule type" value="Genomic_DNA"/>
</dbReference>
<evidence type="ECO:0000313" key="1">
    <source>
        <dbReference type="EMBL" id="OHW61425.1"/>
    </source>
</evidence>
<dbReference type="AlphaFoldDB" id="A0A1S1V4S1"/>
<comment type="caution">
    <text evidence="1">The sequence shown here is derived from an EMBL/GenBank/DDBJ whole genome shotgun (WGS) entry which is preliminary data.</text>
</comment>
<organism evidence="1 2">
    <name type="scientific">Andreesenia angusta</name>
    <dbReference type="NCBI Taxonomy" id="39480"/>
    <lineage>
        <taxon>Bacteria</taxon>
        <taxon>Bacillati</taxon>
        <taxon>Bacillota</taxon>
        <taxon>Tissierellia</taxon>
        <taxon>Tissierellales</taxon>
        <taxon>Gottschalkiaceae</taxon>
        <taxon>Andreesenia</taxon>
    </lineage>
</organism>
<protein>
    <recommendedName>
        <fullName evidence="3">Beta-barrel protein YwiB</fullName>
    </recommendedName>
</protein>
<evidence type="ECO:0000313" key="2">
    <source>
        <dbReference type="Proteomes" id="UP000180254"/>
    </source>
</evidence>
<name>A0A1S1V4S1_9FIRM</name>
<gene>
    <name evidence="1" type="ORF">EUAN_21680</name>
</gene>
<dbReference type="InterPro" id="IPR012674">
    <property type="entry name" value="Calycin"/>
</dbReference>
<dbReference type="RefSeq" id="WP_071064363.1">
    <property type="nucleotide sequence ID" value="NZ_MKIE01000013.1"/>
</dbReference>
<dbReference type="InterPro" id="IPR015231">
    <property type="entry name" value="DUF1934"/>
</dbReference>
<sequence length="141" mass="16258">MKSEIKLRIIGTQRDEEGEKNTIELVTEGKLYRKDGADYITYDESEISGMENSKTRLRLEKDRVQMKRTGQSSSDMVFCKEQNHVLDYRTPYGIFKMEIATDSLEVEIREEIVGSTVDISYTLTMVDSDSSTENKLKIEII</sequence>
<dbReference type="SUPFAM" id="SSF50814">
    <property type="entry name" value="Lipocalins"/>
    <property type="match status" value="1"/>
</dbReference>
<dbReference type="Pfam" id="PF09148">
    <property type="entry name" value="DUF1934"/>
    <property type="match status" value="1"/>
</dbReference>
<reference evidence="1 2" key="1">
    <citation type="submission" date="2016-09" db="EMBL/GenBank/DDBJ databases">
        <title>Genome sequence of Eubacterium angustum.</title>
        <authorList>
            <person name="Poehlein A."/>
            <person name="Daniel R."/>
        </authorList>
    </citation>
    <scope>NUCLEOTIDE SEQUENCE [LARGE SCALE GENOMIC DNA]</scope>
    <source>
        <strain evidence="1 2">DSM 1989</strain>
    </source>
</reference>
<dbReference type="Proteomes" id="UP000180254">
    <property type="component" value="Unassembled WGS sequence"/>
</dbReference>
<evidence type="ECO:0008006" key="3">
    <source>
        <dbReference type="Google" id="ProtNLM"/>
    </source>
</evidence>
<accession>A0A1S1V4S1</accession>